<sequence>MGIVRATNIAIGALTLLLSLVATVRRYGVEGAVSPSIVLTAAIFSFTAITLTMSLRAGAPSGTTSNAGQGNAGVIWLLLLLLTAAATWELIPAADRPAIGVILALVVGLAIGAAVGPGIDLGSDGSSGQVVGSSVLSETARRRRRREGR</sequence>
<evidence type="ECO:0000313" key="3">
    <source>
        <dbReference type="EMBL" id="KGN42877.1"/>
    </source>
</evidence>
<feature type="region of interest" description="Disordered" evidence="1">
    <location>
        <begin position="124"/>
        <end position="149"/>
    </location>
</feature>
<gene>
    <name evidence="3" type="ORF">N801_11190</name>
</gene>
<name>A0A0A0K3J7_9MICO</name>
<evidence type="ECO:0000256" key="2">
    <source>
        <dbReference type="SAM" id="Phobius"/>
    </source>
</evidence>
<evidence type="ECO:0000256" key="1">
    <source>
        <dbReference type="SAM" id="MobiDB-lite"/>
    </source>
</evidence>
<feature type="compositionally biased region" description="Low complexity" evidence="1">
    <location>
        <begin position="124"/>
        <end position="137"/>
    </location>
</feature>
<dbReference type="OrthoDB" id="4871259at2"/>
<proteinExistence type="predicted"/>
<protein>
    <submittedName>
        <fullName evidence="3">Uncharacterized protein</fullName>
    </submittedName>
</protein>
<keyword evidence="4" id="KW-1185">Reference proteome</keyword>
<keyword evidence="2" id="KW-1133">Transmembrane helix</keyword>
<dbReference type="Proteomes" id="UP000030013">
    <property type="component" value="Unassembled WGS sequence"/>
</dbReference>
<dbReference type="RefSeq" id="WP_035932094.1">
    <property type="nucleotide sequence ID" value="NZ_AVPL01000002.1"/>
</dbReference>
<keyword evidence="2" id="KW-0812">Transmembrane</keyword>
<evidence type="ECO:0000313" key="4">
    <source>
        <dbReference type="Proteomes" id="UP000030013"/>
    </source>
</evidence>
<dbReference type="AlphaFoldDB" id="A0A0A0K3J7"/>
<feature type="transmembrane region" description="Helical" evidence="2">
    <location>
        <begin position="97"/>
        <end position="119"/>
    </location>
</feature>
<accession>A0A0A0K3J7</accession>
<keyword evidence="2" id="KW-0472">Membrane</keyword>
<feature type="transmembrane region" description="Helical" evidence="2">
    <location>
        <begin position="71"/>
        <end position="91"/>
    </location>
</feature>
<dbReference type="EMBL" id="AVPL01000002">
    <property type="protein sequence ID" value="KGN42877.1"/>
    <property type="molecule type" value="Genomic_DNA"/>
</dbReference>
<organism evidence="3 4">
    <name type="scientific">Knoellia aerolata DSM 18566</name>
    <dbReference type="NCBI Taxonomy" id="1385519"/>
    <lineage>
        <taxon>Bacteria</taxon>
        <taxon>Bacillati</taxon>
        <taxon>Actinomycetota</taxon>
        <taxon>Actinomycetes</taxon>
        <taxon>Micrococcales</taxon>
        <taxon>Intrasporangiaceae</taxon>
        <taxon>Knoellia</taxon>
    </lineage>
</organism>
<feature type="transmembrane region" description="Helical" evidence="2">
    <location>
        <begin position="36"/>
        <end position="59"/>
    </location>
</feature>
<reference evidence="3 4" key="1">
    <citation type="submission" date="2013-08" db="EMBL/GenBank/DDBJ databases">
        <title>The genome sequence of Knoellia aerolata.</title>
        <authorList>
            <person name="Zhu W."/>
            <person name="Wang G."/>
        </authorList>
    </citation>
    <scope>NUCLEOTIDE SEQUENCE [LARGE SCALE GENOMIC DNA]</scope>
    <source>
        <strain evidence="3 4">DSM 18566</strain>
    </source>
</reference>
<comment type="caution">
    <text evidence="3">The sequence shown here is derived from an EMBL/GenBank/DDBJ whole genome shotgun (WGS) entry which is preliminary data.</text>
</comment>